<reference evidence="3" key="1">
    <citation type="submission" date="2015-01" db="EMBL/GenBank/DDBJ databases">
        <authorList>
            <person name="Aksoy S."/>
            <person name="Warren W."/>
            <person name="Wilson R.K."/>
        </authorList>
    </citation>
    <scope>NUCLEOTIDE SEQUENCE [LARGE SCALE GENOMIC DNA]</scope>
    <source>
        <strain evidence="3">IAEA</strain>
    </source>
</reference>
<sequence>MYAVAAATAATAATALAAVWRSVVVAIELANEPTPARVLSASLPLVTVTVILAVLLLLTTLVVPLVPLLSHWCRRSRLVLEMDAAVVVVAVVAVVAVVDFANDWLSQRSHVVPENY</sequence>
<dbReference type="VEuPathDB" id="VectorBase:GPPI002639"/>
<protein>
    <submittedName>
        <fullName evidence="2">Uncharacterized protein</fullName>
    </submittedName>
</protein>
<reference evidence="2" key="2">
    <citation type="submission" date="2020-05" db="UniProtKB">
        <authorList>
            <consortium name="EnsemblMetazoa"/>
        </authorList>
    </citation>
    <scope>IDENTIFICATION</scope>
    <source>
        <strain evidence="2">IAEA</strain>
    </source>
</reference>
<accession>A0A1B0AN48</accession>
<evidence type="ECO:0000313" key="2">
    <source>
        <dbReference type="EnsemblMetazoa" id="GPPI002639-PA"/>
    </source>
</evidence>
<dbReference type="Proteomes" id="UP000092460">
    <property type="component" value="Unassembled WGS sequence"/>
</dbReference>
<dbReference type="AlphaFoldDB" id="A0A1B0AN48"/>
<keyword evidence="1" id="KW-0472">Membrane</keyword>
<keyword evidence="3" id="KW-1185">Reference proteome</keyword>
<keyword evidence="1" id="KW-0812">Transmembrane</keyword>
<feature type="transmembrane region" description="Helical" evidence="1">
    <location>
        <begin position="41"/>
        <end position="66"/>
    </location>
</feature>
<name>A0A1B0AN48_9MUSC</name>
<evidence type="ECO:0000256" key="1">
    <source>
        <dbReference type="SAM" id="Phobius"/>
    </source>
</evidence>
<dbReference type="EMBL" id="JXJN01000717">
    <property type="status" value="NOT_ANNOTATED_CDS"/>
    <property type="molecule type" value="Genomic_DNA"/>
</dbReference>
<organism evidence="2 3">
    <name type="scientific">Glossina palpalis gambiensis</name>
    <dbReference type="NCBI Taxonomy" id="67801"/>
    <lineage>
        <taxon>Eukaryota</taxon>
        <taxon>Metazoa</taxon>
        <taxon>Ecdysozoa</taxon>
        <taxon>Arthropoda</taxon>
        <taxon>Hexapoda</taxon>
        <taxon>Insecta</taxon>
        <taxon>Pterygota</taxon>
        <taxon>Neoptera</taxon>
        <taxon>Endopterygota</taxon>
        <taxon>Diptera</taxon>
        <taxon>Brachycera</taxon>
        <taxon>Muscomorpha</taxon>
        <taxon>Hippoboscoidea</taxon>
        <taxon>Glossinidae</taxon>
        <taxon>Glossina</taxon>
    </lineage>
</organism>
<feature type="transmembrane region" description="Helical" evidence="1">
    <location>
        <begin position="78"/>
        <end position="98"/>
    </location>
</feature>
<proteinExistence type="predicted"/>
<dbReference type="EnsemblMetazoa" id="GPPI002639-RA">
    <property type="protein sequence ID" value="GPPI002639-PA"/>
    <property type="gene ID" value="GPPI002639"/>
</dbReference>
<evidence type="ECO:0000313" key="3">
    <source>
        <dbReference type="Proteomes" id="UP000092460"/>
    </source>
</evidence>
<keyword evidence="1" id="KW-1133">Transmembrane helix</keyword>